<protein>
    <submittedName>
        <fullName evidence="2">Uncharacterized protein</fullName>
    </submittedName>
</protein>
<keyword evidence="1" id="KW-0472">Membrane</keyword>
<name>A0A0A9C9G0_ARUDO</name>
<reference evidence="2" key="2">
    <citation type="journal article" date="2015" name="Data Brief">
        <title>Shoot transcriptome of the giant reed, Arundo donax.</title>
        <authorList>
            <person name="Barrero R.A."/>
            <person name="Guerrero F.D."/>
            <person name="Moolhuijzen P."/>
            <person name="Goolsby J.A."/>
            <person name="Tidwell J."/>
            <person name="Bellgard S.E."/>
            <person name="Bellgard M.I."/>
        </authorList>
    </citation>
    <scope>NUCLEOTIDE SEQUENCE</scope>
    <source>
        <tissue evidence="2">Shoot tissue taken approximately 20 cm above the soil surface</tissue>
    </source>
</reference>
<keyword evidence="1" id="KW-0812">Transmembrane</keyword>
<evidence type="ECO:0000256" key="1">
    <source>
        <dbReference type="SAM" id="Phobius"/>
    </source>
</evidence>
<dbReference type="AlphaFoldDB" id="A0A0A9C9G0"/>
<reference evidence="2" key="1">
    <citation type="submission" date="2014-09" db="EMBL/GenBank/DDBJ databases">
        <authorList>
            <person name="Magalhaes I.L.F."/>
            <person name="Oliveira U."/>
            <person name="Santos F.R."/>
            <person name="Vidigal T.H.D.A."/>
            <person name="Brescovit A.D."/>
            <person name="Santos A.J."/>
        </authorList>
    </citation>
    <scope>NUCLEOTIDE SEQUENCE</scope>
    <source>
        <tissue evidence="2">Shoot tissue taken approximately 20 cm above the soil surface</tissue>
    </source>
</reference>
<accession>A0A0A9C9G0</accession>
<sequence length="107" mass="12569">MQQYFSLTYEKMVGPRDGFLMLISLCVGYFCSYKRIKRTQAMVHSTQNQLKYAHLLQHGKVENCSGADSGKKYKKQNYFCTNNITITLIRYYCVSTIHRSLCSRWKC</sequence>
<organism evidence="2">
    <name type="scientific">Arundo donax</name>
    <name type="common">Giant reed</name>
    <name type="synonym">Donax arundinaceus</name>
    <dbReference type="NCBI Taxonomy" id="35708"/>
    <lineage>
        <taxon>Eukaryota</taxon>
        <taxon>Viridiplantae</taxon>
        <taxon>Streptophyta</taxon>
        <taxon>Embryophyta</taxon>
        <taxon>Tracheophyta</taxon>
        <taxon>Spermatophyta</taxon>
        <taxon>Magnoliopsida</taxon>
        <taxon>Liliopsida</taxon>
        <taxon>Poales</taxon>
        <taxon>Poaceae</taxon>
        <taxon>PACMAD clade</taxon>
        <taxon>Arundinoideae</taxon>
        <taxon>Arundineae</taxon>
        <taxon>Arundo</taxon>
    </lineage>
</organism>
<proteinExistence type="predicted"/>
<keyword evidence="1" id="KW-1133">Transmembrane helix</keyword>
<feature type="transmembrane region" description="Helical" evidence="1">
    <location>
        <begin position="18"/>
        <end position="36"/>
    </location>
</feature>
<evidence type="ECO:0000313" key="2">
    <source>
        <dbReference type="EMBL" id="JAD68112.1"/>
    </source>
</evidence>
<dbReference type="EMBL" id="GBRH01229783">
    <property type="protein sequence ID" value="JAD68112.1"/>
    <property type="molecule type" value="Transcribed_RNA"/>
</dbReference>